<dbReference type="Proteomes" id="UP001211065">
    <property type="component" value="Unassembled WGS sequence"/>
</dbReference>
<evidence type="ECO:0000256" key="1">
    <source>
        <dbReference type="ARBA" id="ARBA00010552"/>
    </source>
</evidence>
<name>A0AAD5U8M6_9FUNG</name>
<reference evidence="2" key="1">
    <citation type="submission" date="2020-05" db="EMBL/GenBank/DDBJ databases">
        <title>Phylogenomic resolution of chytrid fungi.</title>
        <authorList>
            <person name="Stajich J.E."/>
            <person name="Amses K."/>
            <person name="Simmons R."/>
            <person name="Seto K."/>
            <person name="Myers J."/>
            <person name="Bonds A."/>
            <person name="Quandt C.A."/>
            <person name="Barry K."/>
            <person name="Liu P."/>
            <person name="Grigoriev I."/>
            <person name="Longcore J.E."/>
            <person name="James T.Y."/>
        </authorList>
    </citation>
    <scope>NUCLEOTIDE SEQUENCE</scope>
    <source>
        <strain evidence="2">JEL0476</strain>
    </source>
</reference>
<dbReference type="InterPro" id="IPR006056">
    <property type="entry name" value="RidA"/>
</dbReference>
<dbReference type="Pfam" id="PF01042">
    <property type="entry name" value="Ribonuc_L-PSP"/>
    <property type="match status" value="1"/>
</dbReference>
<comment type="caution">
    <text evidence="2">The sequence shown here is derived from an EMBL/GenBank/DDBJ whole genome shotgun (WGS) entry which is preliminary data.</text>
</comment>
<keyword evidence="3" id="KW-1185">Reference proteome</keyword>
<evidence type="ECO:0000313" key="3">
    <source>
        <dbReference type="Proteomes" id="UP001211065"/>
    </source>
</evidence>
<evidence type="ECO:0000313" key="2">
    <source>
        <dbReference type="EMBL" id="KAJ3228478.1"/>
    </source>
</evidence>
<dbReference type="SUPFAM" id="SSF55298">
    <property type="entry name" value="YjgF-like"/>
    <property type="match status" value="1"/>
</dbReference>
<dbReference type="InterPro" id="IPR035959">
    <property type="entry name" value="RutC-like_sf"/>
</dbReference>
<protein>
    <submittedName>
        <fullName evidence="2">Uncharacterized protein</fullName>
    </submittedName>
</protein>
<dbReference type="CDD" id="cd00448">
    <property type="entry name" value="YjgF_YER057c_UK114_family"/>
    <property type="match status" value="1"/>
</dbReference>
<dbReference type="EMBL" id="JADGJW010000001">
    <property type="protein sequence ID" value="KAJ3228478.1"/>
    <property type="molecule type" value="Genomic_DNA"/>
</dbReference>
<dbReference type="GO" id="GO:0005829">
    <property type="term" value="C:cytosol"/>
    <property type="evidence" value="ECO:0007669"/>
    <property type="project" value="TreeGrafter"/>
</dbReference>
<dbReference type="NCBIfam" id="TIGR00004">
    <property type="entry name" value="Rid family detoxifying hydrolase"/>
    <property type="match status" value="1"/>
</dbReference>
<dbReference type="PROSITE" id="PS01094">
    <property type="entry name" value="UPF0076"/>
    <property type="match status" value="1"/>
</dbReference>
<organism evidence="2 3">
    <name type="scientific">Clydaea vesicula</name>
    <dbReference type="NCBI Taxonomy" id="447962"/>
    <lineage>
        <taxon>Eukaryota</taxon>
        <taxon>Fungi</taxon>
        <taxon>Fungi incertae sedis</taxon>
        <taxon>Chytridiomycota</taxon>
        <taxon>Chytridiomycota incertae sedis</taxon>
        <taxon>Chytridiomycetes</taxon>
        <taxon>Lobulomycetales</taxon>
        <taxon>Lobulomycetaceae</taxon>
        <taxon>Clydaea</taxon>
    </lineage>
</organism>
<dbReference type="PANTHER" id="PTHR11803:SF58">
    <property type="entry name" value="PROTEIN HMF1-RELATED"/>
    <property type="match status" value="1"/>
</dbReference>
<dbReference type="PANTHER" id="PTHR11803">
    <property type="entry name" value="2-IMINOBUTANOATE/2-IMINOPROPANOATE DEAMINASE RIDA"/>
    <property type="match status" value="1"/>
</dbReference>
<dbReference type="GO" id="GO:0005739">
    <property type="term" value="C:mitochondrion"/>
    <property type="evidence" value="ECO:0007669"/>
    <property type="project" value="TreeGrafter"/>
</dbReference>
<proteinExistence type="inferred from homology"/>
<comment type="similarity">
    <text evidence="1">Belongs to the RutC family.</text>
</comment>
<dbReference type="InterPro" id="IPR006175">
    <property type="entry name" value="YjgF/YER057c/UK114"/>
</dbReference>
<accession>A0AAD5U8M6</accession>
<dbReference type="AlphaFoldDB" id="A0AAD5U8M6"/>
<dbReference type="InterPro" id="IPR019897">
    <property type="entry name" value="RidA_CS"/>
</dbReference>
<dbReference type="GO" id="GO:0019239">
    <property type="term" value="F:deaminase activity"/>
    <property type="evidence" value="ECO:0007669"/>
    <property type="project" value="TreeGrafter"/>
</dbReference>
<dbReference type="Gene3D" id="3.30.1330.40">
    <property type="entry name" value="RutC-like"/>
    <property type="match status" value="1"/>
</dbReference>
<sequence>MFKNFSNHLKKIPTLTNPIRMQHILKVNHTDKAPAAIGPYSQYPKTMTLVEGGESNIQVQTRQALENLKEVLLASNSKLDNVVKTTVFLKDMNDFAKMNAVYSEFFNTHNPARSAVEVARLPRDVLVEIECVAVANA</sequence>
<dbReference type="FunFam" id="3.30.1330.40:FF:000001">
    <property type="entry name" value="L-PSP family endoribonuclease"/>
    <property type="match status" value="1"/>
</dbReference>
<gene>
    <name evidence="2" type="ORF">HK099_000033</name>
</gene>